<comment type="caution">
    <text evidence="2">The sequence shown here is derived from an EMBL/GenBank/DDBJ whole genome shotgun (WGS) entry which is preliminary data.</text>
</comment>
<reference evidence="2 3" key="1">
    <citation type="journal article" date="2019" name="Commun. Biol.">
        <title>The bagworm genome reveals a unique fibroin gene that provides high tensile strength.</title>
        <authorList>
            <person name="Kono N."/>
            <person name="Nakamura H."/>
            <person name="Ohtoshi R."/>
            <person name="Tomita M."/>
            <person name="Numata K."/>
            <person name="Arakawa K."/>
        </authorList>
    </citation>
    <scope>NUCLEOTIDE SEQUENCE [LARGE SCALE GENOMIC DNA]</scope>
</reference>
<sequence>MNEPANAAAPAVTPPPPPGPPTHATAAPRDFKGQTSMWATKEQMSTSAHGYRRPQGHLYIADLLEENTLLF</sequence>
<feature type="compositionally biased region" description="Pro residues" evidence="1">
    <location>
        <begin position="12"/>
        <end position="21"/>
    </location>
</feature>
<evidence type="ECO:0000313" key="2">
    <source>
        <dbReference type="EMBL" id="GBP68354.1"/>
    </source>
</evidence>
<dbReference type="AlphaFoldDB" id="A0A4C1Y060"/>
<feature type="compositionally biased region" description="Low complexity" evidence="1">
    <location>
        <begin position="1"/>
        <end position="11"/>
    </location>
</feature>
<keyword evidence="3" id="KW-1185">Reference proteome</keyword>
<dbReference type="Proteomes" id="UP000299102">
    <property type="component" value="Unassembled WGS sequence"/>
</dbReference>
<protein>
    <submittedName>
        <fullName evidence="2">Uncharacterized protein</fullName>
    </submittedName>
</protein>
<feature type="region of interest" description="Disordered" evidence="1">
    <location>
        <begin position="1"/>
        <end position="34"/>
    </location>
</feature>
<evidence type="ECO:0000313" key="3">
    <source>
        <dbReference type="Proteomes" id="UP000299102"/>
    </source>
</evidence>
<accession>A0A4C1Y060</accession>
<organism evidence="2 3">
    <name type="scientific">Eumeta variegata</name>
    <name type="common">Bagworm moth</name>
    <name type="synonym">Eumeta japonica</name>
    <dbReference type="NCBI Taxonomy" id="151549"/>
    <lineage>
        <taxon>Eukaryota</taxon>
        <taxon>Metazoa</taxon>
        <taxon>Ecdysozoa</taxon>
        <taxon>Arthropoda</taxon>
        <taxon>Hexapoda</taxon>
        <taxon>Insecta</taxon>
        <taxon>Pterygota</taxon>
        <taxon>Neoptera</taxon>
        <taxon>Endopterygota</taxon>
        <taxon>Lepidoptera</taxon>
        <taxon>Glossata</taxon>
        <taxon>Ditrysia</taxon>
        <taxon>Tineoidea</taxon>
        <taxon>Psychidae</taxon>
        <taxon>Oiketicinae</taxon>
        <taxon>Eumeta</taxon>
    </lineage>
</organism>
<dbReference type="EMBL" id="BGZK01001008">
    <property type="protein sequence ID" value="GBP68354.1"/>
    <property type="molecule type" value="Genomic_DNA"/>
</dbReference>
<name>A0A4C1Y060_EUMVA</name>
<proteinExistence type="predicted"/>
<evidence type="ECO:0000256" key="1">
    <source>
        <dbReference type="SAM" id="MobiDB-lite"/>
    </source>
</evidence>
<gene>
    <name evidence="2" type="ORF">EVAR_31344_1</name>
</gene>